<feature type="region of interest" description="Disordered" evidence="1">
    <location>
        <begin position="128"/>
        <end position="155"/>
    </location>
</feature>
<reference evidence="2" key="1">
    <citation type="submission" date="2013-12" db="EMBL/GenBank/DDBJ databases">
        <title>The Genome Sequence of Aphanomyces astaci APO3.</title>
        <authorList>
            <consortium name="The Broad Institute Genomics Platform"/>
            <person name="Russ C."/>
            <person name="Tyler B."/>
            <person name="van West P."/>
            <person name="Dieguez-Uribeondo J."/>
            <person name="Young S.K."/>
            <person name="Zeng Q."/>
            <person name="Gargeya S."/>
            <person name="Fitzgerald M."/>
            <person name="Abouelleil A."/>
            <person name="Alvarado L."/>
            <person name="Chapman S.B."/>
            <person name="Gainer-Dewar J."/>
            <person name="Goldberg J."/>
            <person name="Griggs A."/>
            <person name="Gujja S."/>
            <person name="Hansen M."/>
            <person name="Howarth C."/>
            <person name="Imamovic A."/>
            <person name="Ireland A."/>
            <person name="Larimer J."/>
            <person name="McCowan C."/>
            <person name="Murphy C."/>
            <person name="Pearson M."/>
            <person name="Poon T.W."/>
            <person name="Priest M."/>
            <person name="Roberts A."/>
            <person name="Saif S."/>
            <person name="Shea T."/>
            <person name="Sykes S."/>
            <person name="Wortman J."/>
            <person name="Nusbaum C."/>
            <person name="Birren B."/>
        </authorList>
    </citation>
    <scope>NUCLEOTIDE SEQUENCE [LARGE SCALE GENOMIC DNA]</scope>
    <source>
        <strain evidence="2">APO3</strain>
    </source>
</reference>
<feature type="region of interest" description="Disordered" evidence="1">
    <location>
        <begin position="42"/>
        <end position="66"/>
    </location>
</feature>
<protein>
    <submittedName>
        <fullName evidence="2">Uncharacterized protein</fullName>
    </submittedName>
</protein>
<name>W4FYH0_APHAT</name>
<dbReference type="GeneID" id="20815134"/>
<dbReference type="EMBL" id="KI913158">
    <property type="protein sequence ID" value="ETV71708.1"/>
    <property type="molecule type" value="Genomic_DNA"/>
</dbReference>
<feature type="compositionally biased region" description="Polar residues" evidence="1">
    <location>
        <begin position="609"/>
        <end position="618"/>
    </location>
</feature>
<feature type="region of interest" description="Disordered" evidence="1">
    <location>
        <begin position="603"/>
        <end position="626"/>
    </location>
</feature>
<dbReference type="AlphaFoldDB" id="W4FYH0"/>
<sequence>MQQLDENPEDDDAMTAALRARHAQHNKMLQACSSTFALGVATSKSKQDTKHPTGVRRSVRGRYPNTPLPLPLARVVDVQSDQLHMQFPRQELQINHLQLQVYATPGPSDYDDCAVALVRPRSARAYLCGSDRQDPKPTDAPPSTLYTPKLVRPRSPSAHISLSRLPDVPVHNHMRFYVPESDFATAKSQSWDFARRFPTDRYPRRPPQTSPSVHWSNINNDGAGDDPQRSPHAPPHPPSHVRSRTPHRRVTMLHEFVTRRLRAWAIIVWAVDAHLELFRRACIHRVCRRLLSVMLSRRAATSRAFDQWRRGTIEYAQHIASTVIINHFWHMRISARGRLKMRAIHVLKTFLAWTQAGPVVVKQVHRYLDRVRRVQLWWKHRVRVLFSQAVLWVRQWRTTEESMRQAHLAAKQATTDMPFHVKWSVEHQAEWSQALFCLGPNRLLIGQDISTDAVLVKIELAAAVTLDGDTLSGLPGGAGQQSFVHIQPKRDPTQSLLLTGQDLPLWQLKLNLVVACGQILDDHRTDSMGLTCQLKLKEMRKTHRLPTHEITGVLWYCVGDLLRERPHCPTAAVHRAIRTNYLERRAQFSVNWRKYQLAHLKWQQQQDQHANNPQASSRSEGRMILSHKPRPPRFKALIPLGQLAMLIDEVTETTAQQHPEYTRLILA</sequence>
<evidence type="ECO:0000313" key="2">
    <source>
        <dbReference type="EMBL" id="ETV71708.1"/>
    </source>
</evidence>
<gene>
    <name evidence="2" type="ORF">H257_13138</name>
</gene>
<dbReference type="VEuPathDB" id="FungiDB:H257_13138"/>
<feature type="compositionally biased region" description="Polar residues" evidence="1">
    <location>
        <begin position="210"/>
        <end position="220"/>
    </location>
</feature>
<proteinExistence type="predicted"/>
<accession>W4FYH0</accession>
<evidence type="ECO:0000256" key="1">
    <source>
        <dbReference type="SAM" id="MobiDB-lite"/>
    </source>
</evidence>
<dbReference type="RefSeq" id="XP_009838896.1">
    <property type="nucleotide sequence ID" value="XM_009840594.1"/>
</dbReference>
<feature type="region of interest" description="Disordered" evidence="1">
    <location>
        <begin position="197"/>
        <end position="245"/>
    </location>
</feature>
<organism evidence="2">
    <name type="scientific">Aphanomyces astaci</name>
    <name type="common">Crayfish plague agent</name>
    <dbReference type="NCBI Taxonomy" id="112090"/>
    <lineage>
        <taxon>Eukaryota</taxon>
        <taxon>Sar</taxon>
        <taxon>Stramenopiles</taxon>
        <taxon>Oomycota</taxon>
        <taxon>Saprolegniomycetes</taxon>
        <taxon>Saprolegniales</taxon>
        <taxon>Verrucalvaceae</taxon>
        <taxon>Aphanomyces</taxon>
    </lineage>
</organism>
<dbReference type="OrthoDB" id="68534at2759"/>